<dbReference type="AlphaFoldDB" id="A0A0B3S143"/>
<accession>A0A0B3S143</accession>
<reference evidence="2 3" key="1">
    <citation type="submission" date="2014-10" db="EMBL/GenBank/DDBJ databases">
        <title>Genome sequence of Ponticoccus sp. strain UMTAT08 isolated from clonal culture of toxic dinoflagellate Alexandrium tamiyavanichii.</title>
        <authorList>
            <person name="Gan H.Y."/>
            <person name="Muhd D.-D."/>
            <person name="Mohd Noor M.E."/>
            <person name="Yeong Y.S."/>
            <person name="Usup G."/>
        </authorList>
    </citation>
    <scope>NUCLEOTIDE SEQUENCE [LARGE SCALE GENOMIC DNA]</scope>
    <source>
        <strain evidence="2 3">UMTAT08</strain>
    </source>
</reference>
<dbReference type="PANTHER" id="PTHR36234:SF5">
    <property type="entry name" value="LYSYL ENDOPEPTIDASE"/>
    <property type="match status" value="1"/>
</dbReference>
<evidence type="ECO:0000256" key="1">
    <source>
        <dbReference type="SAM" id="SignalP"/>
    </source>
</evidence>
<dbReference type="InterPro" id="IPR009003">
    <property type="entry name" value="Peptidase_S1_PA"/>
</dbReference>
<feature type="chain" id="PRO_5002081476" evidence="1">
    <location>
        <begin position="22"/>
        <end position="634"/>
    </location>
</feature>
<dbReference type="Gene3D" id="2.30.42.10">
    <property type="match status" value="2"/>
</dbReference>
<dbReference type="OrthoDB" id="8235393at2"/>
<keyword evidence="3" id="KW-1185">Reference proteome</keyword>
<keyword evidence="1" id="KW-0732">Signal</keyword>
<dbReference type="SUPFAM" id="SSF50156">
    <property type="entry name" value="PDZ domain-like"/>
    <property type="match status" value="2"/>
</dbReference>
<keyword evidence="2" id="KW-0808">Transferase</keyword>
<dbReference type="STRING" id="561184.SAMN05216376_108126"/>
<dbReference type="EMBL" id="JSUQ01000010">
    <property type="protein sequence ID" value="KHQ52688.1"/>
    <property type="molecule type" value="Genomic_DNA"/>
</dbReference>
<dbReference type="Gene3D" id="2.40.10.10">
    <property type="entry name" value="Trypsin-like serine proteases"/>
    <property type="match status" value="2"/>
</dbReference>
<sequence length="634" mass="68501">MTLPRLLATLLIVLAGHSASAFEGCKFSFRIDTQSSALQALIQGASERGGFWRPISEAPDDVQEIARYIGRLDVCLMTPDGKPRTVTLNGQTRTLKSPQMTTCTAALLPGNRLLTNNHCFYNDVMVEAGFTFVQEARINFGYTAADFTGDVKTYAVSTRELARDEGLDAMVLQIFGADANEALGGHVPMVMQPRVRPRRALTMIHHPNGDPQQFSSGTCQVHPDQGKLPEAASQLRHSCETTGGSSGSLLLDARSLAVVGLHNQGGLHGRGGFNGGHKIAAVEAALGLGFQAEAAPAPVAIPKPDPETLAQEALTEALQLDGIEARRAALEALLIRYPESRVAQSARFTLDLLTPSRDPEAEAALALTKALALEGAAQRSVLEGLSREYTGTAAARRAEKILASMIPTPPAMDPSADRPEEPALPLLEYDNGILTFDDRLVLSEHRSVVSSLHQVRVKRVDATRAKDLRLVKAGDRISHIDDERVSSTMEVYVKLWRLVRSGRESVTLTVPRNGYTVQAMLILLKSTSAAPLASTDDRKLKREGDYRFDGNRLYFGSLVFAGTRPVEVISAGETAPLGIGDQVVSVDGEPVRSVPAFYLKLRKASGQGKSNLRLRVARAGRAWSVTMHLGRLQP</sequence>
<dbReference type="Proteomes" id="UP000030960">
    <property type="component" value="Unassembled WGS sequence"/>
</dbReference>
<dbReference type="GO" id="GO:0016301">
    <property type="term" value="F:kinase activity"/>
    <property type="evidence" value="ECO:0007669"/>
    <property type="project" value="UniProtKB-KW"/>
</dbReference>
<dbReference type="InterPro" id="IPR036034">
    <property type="entry name" value="PDZ_sf"/>
</dbReference>
<dbReference type="RefSeq" id="WP_043142311.1">
    <property type="nucleotide sequence ID" value="NZ_JSUQ01000010.1"/>
</dbReference>
<feature type="signal peptide" evidence="1">
    <location>
        <begin position="1"/>
        <end position="21"/>
    </location>
</feature>
<dbReference type="PANTHER" id="PTHR36234">
    <property type="entry name" value="LYSYL ENDOPEPTIDASE"/>
    <property type="match status" value="1"/>
</dbReference>
<gene>
    <name evidence="2" type="ORF">OA50_02724</name>
</gene>
<keyword evidence="2" id="KW-0418">Kinase</keyword>
<name>A0A0B3S143_9RHOB</name>
<organism evidence="2 3">
    <name type="scientific">Mameliella alba</name>
    <dbReference type="NCBI Taxonomy" id="561184"/>
    <lineage>
        <taxon>Bacteria</taxon>
        <taxon>Pseudomonadati</taxon>
        <taxon>Pseudomonadota</taxon>
        <taxon>Alphaproteobacteria</taxon>
        <taxon>Rhodobacterales</taxon>
        <taxon>Roseobacteraceae</taxon>
        <taxon>Mameliella</taxon>
    </lineage>
</organism>
<comment type="caution">
    <text evidence="2">The sequence shown here is derived from an EMBL/GenBank/DDBJ whole genome shotgun (WGS) entry which is preliminary data.</text>
</comment>
<proteinExistence type="predicted"/>
<evidence type="ECO:0000313" key="2">
    <source>
        <dbReference type="EMBL" id="KHQ52688.1"/>
    </source>
</evidence>
<evidence type="ECO:0000313" key="3">
    <source>
        <dbReference type="Proteomes" id="UP000030960"/>
    </source>
</evidence>
<dbReference type="InterPro" id="IPR043504">
    <property type="entry name" value="Peptidase_S1_PA_chymotrypsin"/>
</dbReference>
<dbReference type="Pfam" id="PF13365">
    <property type="entry name" value="Trypsin_2"/>
    <property type="match status" value="1"/>
</dbReference>
<dbReference type="SUPFAM" id="SSF50494">
    <property type="entry name" value="Trypsin-like serine proteases"/>
    <property type="match status" value="1"/>
</dbReference>
<protein>
    <submittedName>
        <fullName evidence="2">Serine/threonine kinase</fullName>
    </submittedName>
</protein>